<proteinExistence type="predicted"/>
<comment type="caution">
    <text evidence="1">The sequence shown here is derived from an EMBL/GenBank/DDBJ whole genome shotgun (WGS) entry which is preliminary data.</text>
</comment>
<evidence type="ECO:0000313" key="1">
    <source>
        <dbReference type="EMBL" id="KAI5315884.1"/>
    </source>
</evidence>
<keyword evidence="2" id="KW-1185">Reference proteome</keyword>
<evidence type="ECO:0000313" key="2">
    <source>
        <dbReference type="Proteomes" id="UP001054821"/>
    </source>
</evidence>
<dbReference type="AlphaFoldDB" id="A0AAD4UZU3"/>
<organism evidence="1 2">
    <name type="scientific">Prunus dulcis</name>
    <name type="common">Almond</name>
    <name type="synonym">Amygdalus dulcis</name>
    <dbReference type="NCBI Taxonomy" id="3755"/>
    <lineage>
        <taxon>Eukaryota</taxon>
        <taxon>Viridiplantae</taxon>
        <taxon>Streptophyta</taxon>
        <taxon>Embryophyta</taxon>
        <taxon>Tracheophyta</taxon>
        <taxon>Spermatophyta</taxon>
        <taxon>Magnoliopsida</taxon>
        <taxon>eudicotyledons</taxon>
        <taxon>Gunneridae</taxon>
        <taxon>Pentapetalae</taxon>
        <taxon>rosids</taxon>
        <taxon>fabids</taxon>
        <taxon>Rosales</taxon>
        <taxon>Rosaceae</taxon>
        <taxon>Amygdaloideae</taxon>
        <taxon>Amygdaleae</taxon>
        <taxon>Prunus</taxon>
    </lineage>
</organism>
<dbReference type="EMBL" id="JAJFAZ020000008">
    <property type="protein sequence ID" value="KAI5315884.1"/>
    <property type="molecule type" value="Genomic_DNA"/>
</dbReference>
<gene>
    <name evidence="1" type="ORF">L3X38_045060</name>
</gene>
<sequence>MLVDCPIEIVPPQERLVTVQSQAFCLYIPLGQNLWCAFNADKVLPFKLTQLVFIAVIRLLNPSEIY</sequence>
<protein>
    <submittedName>
        <fullName evidence="1">Uncharacterized protein</fullName>
    </submittedName>
</protein>
<accession>A0AAD4UZU3</accession>
<reference evidence="1 2" key="1">
    <citation type="journal article" date="2022" name="G3 (Bethesda)">
        <title>Whole-genome sequence and methylome profiling of the almond [Prunus dulcis (Mill.) D.A. Webb] cultivar 'Nonpareil'.</title>
        <authorList>
            <person name="D'Amico-Willman K.M."/>
            <person name="Ouma W.Z."/>
            <person name="Meulia T."/>
            <person name="Sideli G.M."/>
            <person name="Gradziel T.M."/>
            <person name="Fresnedo-Ramirez J."/>
        </authorList>
    </citation>
    <scope>NUCLEOTIDE SEQUENCE [LARGE SCALE GENOMIC DNA]</scope>
    <source>
        <strain evidence="1">Clone GOH B32 T37-40</strain>
    </source>
</reference>
<name>A0AAD4UZU3_PRUDU</name>
<dbReference type="Proteomes" id="UP001054821">
    <property type="component" value="Chromosome 8"/>
</dbReference>